<reference evidence="2 3" key="1">
    <citation type="journal article" date="2021" name="BMC Biol.">
        <title>Horizontally acquired antibacterial genes associated with adaptive radiation of ladybird beetles.</title>
        <authorList>
            <person name="Li H.S."/>
            <person name="Tang X.F."/>
            <person name="Huang Y.H."/>
            <person name="Xu Z.Y."/>
            <person name="Chen M.L."/>
            <person name="Du X.Y."/>
            <person name="Qiu B.Y."/>
            <person name="Chen P.T."/>
            <person name="Zhang W."/>
            <person name="Slipinski A."/>
            <person name="Escalona H.E."/>
            <person name="Waterhouse R.M."/>
            <person name="Zwick A."/>
            <person name="Pang H."/>
        </authorList>
    </citation>
    <scope>NUCLEOTIDE SEQUENCE [LARGE SCALE GENOMIC DNA]</scope>
    <source>
        <strain evidence="2">SYSU2018</strain>
    </source>
</reference>
<dbReference type="AlphaFoldDB" id="A0ABD2P537"/>
<evidence type="ECO:0000313" key="2">
    <source>
        <dbReference type="EMBL" id="KAL3286045.1"/>
    </source>
</evidence>
<feature type="region of interest" description="Disordered" evidence="1">
    <location>
        <begin position="109"/>
        <end position="156"/>
    </location>
</feature>
<dbReference type="Proteomes" id="UP001516400">
    <property type="component" value="Unassembled WGS sequence"/>
</dbReference>
<keyword evidence="3" id="KW-1185">Reference proteome</keyword>
<accession>A0ABD2P537</accession>
<sequence>MNVMKVKIDVVAENIEFYNLGKPDQSKSTMRPILMELSKWNKKLEILKAAIILKGTKIYIKEDYPKSFLKQKKMVFKYMIEARKAGDIKHMKYDSLAINGEIFTLEQLEKNNENKEEKEGNTETTIKERTLSERSPSNEIEDGRPMKITRGENSKN</sequence>
<feature type="compositionally biased region" description="Basic and acidic residues" evidence="1">
    <location>
        <begin position="141"/>
        <end position="156"/>
    </location>
</feature>
<dbReference type="EMBL" id="JABFTP020000185">
    <property type="protein sequence ID" value="KAL3286045.1"/>
    <property type="molecule type" value="Genomic_DNA"/>
</dbReference>
<organism evidence="2 3">
    <name type="scientific">Cryptolaemus montrouzieri</name>
    <dbReference type="NCBI Taxonomy" id="559131"/>
    <lineage>
        <taxon>Eukaryota</taxon>
        <taxon>Metazoa</taxon>
        <taxon>Ecdysozoa</taxon>
        <taxon>Arthropoda</taxon>
        <taxon>Hexapoda</taxon>
        <taxon>Insecta</taxon>
        <taxon>Pterygota</taxon>
        <taxon>Neoptera</taxon>
        <taxon>Endopterygota</taxon>
        <taxon>Coleoptera</taxon>
        <taxon>Polyphaga</taxon>
        <taxon>Cucujiformia</taxon>
        <taxon>Coccinelloidea</taxon>
        <taxon>Coccinellidae</taxon>
        <taxon>Scymninae</taxon>
        <taxon>Scymnini</taxon>
        <taxon>Cryptolaemus</taxon>
    </lineage>
</organism>
<evidence type="ECO:0000256" key="1">
    <source>
        <dbReference type="SAM" id="MobiDB-lite"/>
    </source>
</evidence>
<feature type="compositionally biased region" description="Basic and acidic residues" evidence="1">
    <location>
        <begin position="109"/>
        <end position="132"/>
    </location>
</feature>
<evidence type="ECO:0000313" key="3">
    <source>
        <dbReference type="Proteomes" id="UP001516400"/>
    </source>
</evidence>
<name>A0ABD2P537_9CUCU</name>
<comment type="caution">
    <text evidence="2">The sequence shown here is derived from an EMBL/GenBank/DDBJ whole genome shotgun (WGS) entry which is preliminary data.</text>
</comment>
<gene>
    <name evidence="2" type="ORF">HHI36_000558</name>
</gene>
<protein>
    <submittedName>
        <fullName evidence="2">Uncharacterized protein</fullName>
    </submittedName>
</protein>
<proteinExistence type="predicted"/>